<reference evidence="1" key="1">
    <citation type="submission" date="2017-06" db="EMBL/GenBank/DDBJ databases">
        <title>Novel phages from South African skin metaviromes.</title>
        <authorList>
            <person name="van Zyl L.J."/>
            <person name="Abrahams Y."/>
            <person name="Stander E.A."/>
            <person name="Kirby B.M."/>
            <person name="Clavaud C."/>
            <person name="Farcet C."/>
            <person name="Breton L."/>
            <person name="Trindade M.I."/>
        </authorList>
    </citation>
    <scope>NUCLEOTIDE SEQUENCE</scope>
</reference>
<proteinExistence type="predicted"/>
<name>A0A2H4J1U0_9CAUD</name>
<evidence type="ECO:0000313" key="1">
    <source>
        <dbReference type="EMBL" id="ASN67733.1"/>
    </source>
</evidence>
<protein>
    <submittedName>
        <fullName evidence="1">Uncharacterized protein</fullName>
    </submittedName>
</protein>
<accession>A0A2H4J1U0</accession>
<gene>
    <name evidence="1" type="ORF">7AX1_107</name>
</gene>
<organism evidence="1">
    <name type="scientific">uncultured Caudovirales phage</name>
    <dbReference type="NCBI Taxonomy" id="2100421"/>
    <lineage>
        <taxon>Viruses</taxon>
        <taxon>Duplodnaviria</taxon>
        <taxon>Heunggongvirae</taxon>
        <taxon>Uroviricota</taxon>
        <taxon>Caudoviricetes</taxon>
        <taxon>Peduoviridae</taxon>
        <taxon>Maltschvirus</taxon>
        <taxon>Maltschvirus maltsch</taxon>
    </lineage>
</organism>
<sequence length="102" mass="11880">MIVKNVDSIVLESMYSWLLDNKIEEYKVVKEDVYSNHSCHILLKKGTILLETKGSYEDSLGTRYVLSPKTIEVKLEGFYENGVGFKFEEHKINKELYKIDLT</sequence>
<dbReference type="EMBL" id="MF417868">
    <property type="protein sequence ID" value="ASN67733.1"/>
    <property type="molecule type" value="Genomic_DNA"/>
</dbReference>